<reference evidence="5 6" key="1">
    <citation type="submission" date="2019-11" db="EMBL/GenBank/DDBJ databases">
        <title>Pseudmonas karstica sp. nov. and Pseudomonas spelaei sp. nov. from caves.</title>
        <authorList>
            <person name="Zeman M."/>
        </authorList>
    </citation>
    <scope>NUCLEOTIDE SEQUENCE [LARGE SCALE GENOMIC DNA]</scope>
    <source>
        <strain evidence="5 6">CCM 7891</strain>
    </source>
</reference>
<keyword evidence="6" id="KW-1185">Reference proteome</keyword>
<dbReference type="Gene3D" id="3.50.50.60">
    <property type="entry name" value="FAD/NAD(P)-binding domain"/>
    <property type="match status" value="1"/>
</dbReference>
<organism evidence="5 6">
    <name type="scientific">Pseudomonas karstica</name>
    <dbReference type="NCBI Taxonomy" id="1055468"/>
    <lineage>
        <taxon>Bacteria</taxon>
        <taxon>Pseudomonadati</taxon>
        <taxon>Pseudomonadota</taxon>
        <taxon>Gammaproteobacteria</taxon>
        <taxon>Pseudomonadales</taxon>
        <taxon>Pseudomonadaceae</taxon>
        <taxon>Pseudomonas</taxon>
    </lineage>
</organism>
<comment type="cofactor">
    <cofactor evidence="1">
        <name>FAD</name>
        <dbReference type="ChEBI" id="CHEBI:57692"/>
    </cofactor>
</comment>
<dbReference type="Proteomes" id="UP000431485">
    <property type="component" value="Unassembled WGS sequence"/>
</dbReference>
<dbReference type="InterPro" id="IPR002938">
    <property type="entry name" value="FAD-bd"/>
</dbReference>
<gene>
    <name evidence="5" type="ORF">GIR22_10960</name>
</gene>
<dbReference type="GO" id="GO:0016709">
    <property type="term" value="F:oxidoreductase activity, acting on paired donors, with incorporation or reduction of molecular oxygen, NAD(P)H as one donor, and incorporation of one atom of oxygen"/>
    <property type="evidence" value="ECO:0007669"/>
    <property type="project" value="UniProtKB-ARBA"/>
</dbReference>
<evidence type="ECO:0000313" key="6">
    <source>
        <dbReference type="Proteomes" id="UP000431485"/>
    </source>
</evidence>
<dbReference type="NCBIfam" id="NF006002">
    <property type="entry name" value="PRK08132.1"/>
    <property type="match status" value="1"/>
</dbReference>
<dbReference type="PRINTS" id="PR00420">
    <property type="entry name" value="RNGMNOXGNASE"/>
</dbReference>
<dbReference type="GO" id="GO:0071949">
    <property type="term" value="F:FAD binding"/>
    <property type="evidence" value="ECO:0007669"/>
    <property type="project" value="InterPro"/>
</dbReference>
<dbReference type="Pfam" id="PF01494">
    <property type="entry name" value="FAD_binding_3"/>
    <property type="match status" value="1"/>
</dbReference>
<evidence type="ECO:0000256" key="1">
    <source>
        <dbReference type="ARBA" id="ARBA00001974"/>
    </source>
</evidence>
<proteinExistence type="predicted"/>
<dbReference type="InterPro" id="IPR036188">
    <property type="entry name" value="FAD/NAD-bd_sf"/>
</dbReference>
<protein>
    <submittedName>
        <fullName evidence="5">FAD-dependent oxidoreductase</fullName>
    </submittedName>
</protein>
<dbReference type="AlphaFoldDB" id="A0A7X2RSX2"/>
<dbReference type="PANTHER" id="PTHR43004">
    <property type="entry name" value="TRK SYSTEM POTASSIUM UPTAKE PROTEIN"/>
    <property type="match status" value="1"/>
</dbReference>
<dbReference type="RefSeq" id="WP_154743341.1">
    <property type="nucleotide sequence ID" value="NZ_JBHSTG010000001.1"/>
</dbReference>
<dbReference type="InterPro" id="IPR050641">
    <property type="entry name" value="RIFMO-like"/>
</dbReference>
<evidence type="ECO:0000256" key="2">
    <source>
        <dbReference type="ARBA" id="ARBA00022630"/>
    </source>
</evidence>
<dbReference type="OrthoDB" id="8672648at2"/>
<dbReference type="Gene3D" id="3.40.30.120">
    <property type="match status" value="1"/>
</dbReference>
<feature type="domain" description="FAD-binding" evidence="4">
    <location>
        <begin position="35"/>
        <end position="377"/>
    </location>
</feature>
<dbReference type="PANTHER" id="PTHR43004:SF19">
    <property type="entry name" value="BINDING MONOOXYGENASE, PUTATIVE (JCVI)-RELATED"/>
    <property type="match status" value="1"/>
</dbReference>
<comment type="caution">
    <text evidence="5">The sequence shown here is derived from an EMBL/GenBank/DDBJ whole genome shotgun (WGS) entry which is preliminary data.</text>
</comment>
<evidence type="ECO:0000256" key="3">
    <source>
        <dbReference type="ARBA" id="ARBA00022827"/>
    </source>
</evidence>
<dbReference type="SUPFAM" id="SSF51905">
    <property type="entry name" value="FAD/NAD(P)-binding domain"/>
    <property type="match status" value="1"/>
</dbReference>
<keyword evidence="3" id="KW-0274">FAD</keyword>
<evidence type="ECO:0000313" key="5">
    <source>
        <dbReference type="EMBL" id="MTD19644.1"/>
    </source>
</evidence>
<keyword evidence="2" id="KW-0285">Flavoprotein</keyword>
<sequence>MHTPLAEPRRSIYFDYQVFPAHTASVGASQVERRPVVIVGAGPIGLTTALDLARYGIPSIVLESERQVSEGSRAIVFTRRSLEILQQVGVADRVVEAGLSWRFGNSFYRNQRVFRMEAPHDADDRFAPMTNLQQPCLEQFLVDACQANPLVELRWGNKVDQLTQAEDYATLDIDTPAGSYRLQANWVVAADGARSAIRSLLGLKLEGAAYEGRFVIADIKIDLDLPTERLAYFDPHWNPGNTVLMHREPGNIWRIDYQLPLDETPEQALSPESLRERINAQLGIVGVENPQWELDWCSVYSARALTLPNYIHDRVIFTGDAAHLLPIFGVRGANTGFQDCHDLGWKLSLTIKGLAGPGLLASYSTERVAAAREIIAEAGKSTRFMTPPTPGHCLVRDAVLSLSLTQAFVRPLYHWRTSRAHDYVDSSLNCKDDDNTRFECGPRQGAPLLNIQLGDDQFLFDKLGASFYLLYFTDATEVAKDIQTQAQALREQGVPLQILAVTGNQQAQVSGADGLIDDRSAHLRNKYGAVAGSAYLARPDQHVCARWHQLSGLALRNAIETALGNE</sequence>
<evidence type="ECO:0000259" key="4">
    <source>
        <dbReference type="Pfam" id="PF01494"/>
    </source>
</evidence>
<dbReference type="Gene3D" id="3.30.70.2450">
    <property type="match status" value="1"/>
</dbReference>
<dbReference type="EMBL" id="WLYI01000012">
    <property type="protein sequence ID" value="MTD19644.1"/>
    <property type="molecule type" value="Genomic_DNA"/>
</dbReference>
<accession>A0A7X2RSX2</accession>
<name>A0A7X2RSX2_9PSED</name>